<dbReference type="GO" id="GO:0036038">
    <property type="term" value="C:MKS complex"/>
    <property type="evidence" value="ECO:0007669"/>
    <property type="project" value="TreeGrafter"/>
</dbReference>
<dbReference type="GO" id="GO:1905515">
    <property type="term" value="P:non-motile cilium assembly"/>
    <property type="evidence" value="ECO:0007669"/>
    <property type="project" value="TreeGrafter"/>
</dbReference>
<evidence type="ECO:0000256" key="1">
    <source>
        <dbReference type="ARBA" id="ARBA00004141"/>
    </source>
</evidence>
<accession>A0A7S0NK65</accession>
<comment type="subcellular location">
    <subcellularLocation>
        <location evidence="1">Membrane</location>
        <topology evidence="1">Multi-pass membrane protein</topology>
    </subcellularLocation>
</comment>
<feature type="transmembrane region" description="Helical" evidence="7">
    <location>
        <begin position="55"/>
        <end position="77"/>
    </location>
</feature>
<name>A0A7S0NK65_MICPS</name>
<feature type="transmembrane region" description="Helical" evidence="7">
    <location>
        <begin position="108"/>
        <end position="132"/>
    </location>
</feature>
<dbReference type="PANTHER" id="PTHR34341">
    <property type="entry name" value="TRANSMEMBRANE PROTEIN 107"/>
    <property type="match status" value="1"/>
</dbReference>
<evidence type="ECO:0000256" key="7">
    <source>
        <dbReference type="SAM" id="Phobius"/>
    </source>
</evidence>
<sequence length="140" mass="15920">MGRVEDVTLPARFITTAAHLIATLTIVYDSSETVKRALGSDLSEYSTELTLLEGMAYTSIFFFCVEFLGMFTGVSLFMPSANVFYIFAHFFGALFTGLFVTLQWDLQAYPWMFTLFSFFPAFTESVIAFLVLRLNIMQFK</sequence>
<dbReference type="PANTHER" id="PTHR34341:SF1">
    <property type="entry name" value="TRANSMEMBRANE PROTEIN 107"/>
    <property type="match status" value="1"/>
</dbReference>
<keyword evidence="4" id="KW-0970">Cilium biogenesis/degradation</keyword>
<keyword evidence="6 7" id="KW-0472">Membrane</keyword>
<dbReference type="EMBL" id="HBEQ01008212">
    <property type="protein sequence ID" value="CAD8519154.1"/>
    <property type="molecule type" value="Transcribed_RNA"/>
</dbReference>
<gene>
    <name evidence="8" type="ORF">MCOM1403_LOCUS6580</name>
</gene>
<dbReference type="InterPro" id="IPR029248">
    <property type="entry name" value="TMEM107"/>
</dbReference>
<feature type="transmembrane region" description="Helical" evidence="7">
    <location>
        <begin position="84"/>
        <end position="102"/>
    </location>
</feature>
<dbReference type="GO" id="GO:0016020">
    <property type="term" value="C:membrane"/>
    <property type="evidence" value="ECO:0007669"/>
    <property type="project" value="UniProtKB-SubCell"/>
</dbReference>
<dbReference type="Pfam" id="PF14995">
    <property type="entry name" value="TMEM107"/>
    <property type="match status" value="1"/>
</dbReference>
<dbReference type="GO" id="GO:1904491">
    <property type="term" value="P:protein localization to ciliary transition zone"/>
    <property type="evidence" value="ECO:0007669"/>
    <property type="project" value="TreeGrafter"/>
</dbReference>
<proteinExistence type="predicted"/>
<reference evidence="8" key="1">
    <citation type="submission" date="2021-01" db="EMBL/GenBank/DDBJ databases">
        <authorList>
            <person name="Corre E."/>
            <person name="Pelletier E."/>
            <person name="Niang G."/>
            <person name="Scheremetjew M."/>
            <person name="Finn R."/>
            <person name="Kale V."/>
            <person name="Holt S."/>
            <person name="Cochrane G."/>
            <person name="Meng A."/>
            <person name="Brown T."/>
            <person name="Cohen L."/>
        </authorList>
    </citation>
    <scope>NUCLEOTIDE SEQUENCE</scope>
    <source>
        <strain evidence="8">CCMP1723</strain>
    </source>
</reference>
<dbReference type="AlphaFoldDB" id="A0A7S0NK65"/>
<evidence type="ECO:0000256" key="2">
    <source>
        <dbReference type="ARBA" id="ARBA00015652"/>
    </source>
</evidence>
<evidence type="ECO:0000313" key="8">
    <source>
        <dbReference type="EMBL" id="CAD8519154.1"/>
    </source>
</evidence>
<evidence type="ECO:0000256" key="6">
    <source>
        <dbReference type="ARBA" id="ARBA00023136"/>
    </source>
</evidence>
<keyword evidence="3 7" id="KW-0812">Transmembrane</keyword>
<keyword evidence="5 7" id="KW-1133">Transmembrane helix</keyword>
<evidence type="ECO:0000256" key="5">
    <source>
        <dbReference type="ARBA" id="ARBA00022989"/>
    </source>
</evidence>
<evidence type="ECO:0000256" key="4">
    <source>
        <dbReference type="ARBA" id="ARBA00022794"/>
    </source>
</evidence>
<organism evidence="8">
    <name type="scientific">Micromonas pusilla</name>
    <name type="common">Picoplanktonic green alga</name>
    <name type="synonym">Chromulina pusilla</name>
    <dbReference type="NCBI Taxonomy" id="38833"/>
    <lineage>
        <taxon>Eukaryota</taxon>
        <taxon>Viridiplantae</taxon>
        <taxon>Chlorophyta</taxon>
        <taxon>Mamiellophyceae</taxon>
        <taxon>Mamiellales</taxon>
        <taxon>Mamiellaceae</taxon>
        <taxon>Micromonas</taxon>
    </lineage>
</organism>
<protein>
    <recommendedName>
        <fullName evidence="2">Transmembrane protein 107</fullName>
    </recommendedName>
</protein>
<evidence type="ECO:0000256" key="3">
    <source>
        <dbReference type="ARBA" id="ARBA00022692"/>
    </source>
</evidence>